<dbReference type="Pfam" id="PF00155">
    <property type="entry name" value="Aminotran_1_2"/>
    <property type="match status" value="1"/>
</dbReference>
<comment type="cofactor">
    <cofactor evidence="1">
        <name>pyridoxal 5'-phosphate</name>
        <dbReference type="ChEBI" id="CHEBI:597326"/>
    </cofactor>
</comment>
<protein>
    <recommendedName>
        <fullName evidence="7">Aspartate aminotransferase</fullName>
        <ecNumber evidence="7">2.6.1.1</ecNumber>
    </recommendedName>
</protein>
<keyword evidence="6" id="KW-0663">Pyridoxal phosphate</keyword>
<dbReference type="KEGG" id="tmn:UCRPA7_4268"/>
<dbReference type="CDD" id="cd00609">
    <property type="entry name" value="AAT_like"/>
    <property type="match status" value="1"/>
</dbReference>
<dbReference type="InterPro" id="IPR004838">
    <property type="entry name" value="NHTrfase_class1_PyrdxlP-BS"/>
</dbReference>
<dbReference type="Gene3D" id="3.40.640.10">
    <property type="entry name" value="Type I PLP-dependent aspartate aminotransferase-like (Major domain)"/>
    <property type="match status" value="1"/>
</dbReference>
<dbReference type="SUPFAM" id="SSF53383">
    <property type="entry name" value="PLP-dependent transferases"/>
    <property type="match status" value="1"/>
</dbReference>
<comment type="similarity">
    <text evidence="2">Belongs to the class-I pyridoxal-phosphate-dependent aminotransferase family.</text>
</comment>
<comment type="subunit">
    <text evidence="3 7">Homodimer.</text>
</comment>
<comment type="catalytic activity">
    <reaction evidence="7">
        <text>L-aspartate + 2-oxoglutarate = oxaloacetate + L-glutamate</text>
        <dbReference type="Rhea" id="RHEA:21824"/>
        <dbReference type="ChEBI" id="CHEBI:16452"/>
        <dbReference type="ChEBI" id="CHEBI:16810"/>
        <dbReference type="ChEBI" id="CHEBI:29985"/>
        <dbReference type="ChEBI" id="CHEBI:29991"/>
        <dbReference type="EC" id="2.6.1.1"/>
    </reaction>
</comment>
<dbReference type="Proteomes" id="UP000014074">
    <property type="component" value="Unassembled WGS sequence"/>
</dbReference>
<dbReference type="GeneID" id="19324701"/>
<keyword evidence="10" id="KW-1185">Reference proteome</keyword>
<sequence>MGSIQRTSAFAKAEFIPPDSIFEVTKRYLADTEPRKVNLGQGTYRNEEGKPWVLPSVKLAKEKIGDCGHEYLPIAGLKDFRDSAVKLVFHDTKALEEQRVASCQSLSGTGALLLAGLALRKSNPDISTLYITDPTWSNHELLFASMGFLVKTLPYYKDGAFDFASYMEVLKTADARCAVVLHACAHNPTGCDPSQEQWKEIAGVVKQNGIFPIFDSAYLGFNSGSVDKDAWAIRHFVEDLGLEASICLSFAKSMGLYGERIGLVTFVTNSAETARTVGSILENVQRATVSNPPAYGARIAAAVLGTPAIAQQWAVDLLTMSQRIQSMRQKLYDALVKRQTPGDWSHIVKQTGMFGYTGISPLQVKHLESAYHVYMAETSRISIAGLNDGNLEYFATALDETVRTVH</sequence>
<comment type="miscellaneous">
    <text evidence="7">In eukaryotes there are cytoplasmic, mitochondrial and chloroplastic isozymes.</text>
</comment>
<keyword evidence="4 7" id="KW-0032">Aminotransferase</keyword>
<name>R8BLF6_PHAM7</name>
<dbReference type="InterPro" id="IPR015424">
    <property type="entry name" value="PyrdxlP-dep_Trfase"/>
</dbReference>
<proteinExistence type="inferred from homology"/>
<evidence type="ECO:0000256" key="4">
    <source>
        <dbReference type="ARBA" id="ARBA00022576"/>
    </source>
</evidence>
<dbReference type="FunFam" id="3.90.1150.10:FF:000001">
    <property type="entry name" value="Aspartate aminotransferase"/>
    <property type="match status" value="1"/>
</dbReference>
<evidence type="ECO:0000256" key="2">
    <source>
        <dbReference type="ARBA" id="ARBA00007441"/>
    </source>
</evidence>
<evidence type="ECO:0000313" key="9">
    <source>
        <dbReference type="EMBL" id="EOO00193.1"/>
    </source>
</evidence>
<keyword evidence="5 7" id="KW-0808">Transferase</keyword>
<dbReference type="PANTHER" id="PTHR11879">
    <property type="entry name" value="ASPARTATE AMINOTRANSFERASE"/>
    <property type="match status" value="1"/>
</dbReference>
<dbReference type="InterPro" id="IPR000796">
    <property type="entry name" value="Asp_trans"/>
</dbReference>
<evidence type="ECO:0000256" key="5">
    <source>
        <dbReference type="ARBA" id="ARBA00022679"/>
    </source>
</evidence>
<dbReference type="InterPro" id="IPR004839">
    <property type="entry name" value="Aminotransferase_I/II_large"/>
</dbReference>
<feature type="domain" description="Aminotransferase class I/classII large" evidence="8">
    <location>
        <begin position="35"/>
        <end position="398"/>
    </location>
</feature>
<gene>
    <name evidence="9" type="ORF">UCRPA7_4268</name>
</gene>
<dbReference type="OrthoDB" id="6752799at2759"/>
<dbReference type="InterPro" id="IPR015421">
    <property type="entry name" value="PyrdxlP-dep_Trfase_major"/>
</dbReference>
<reference evidence="10" key="1">
    <citation type="journal article" date="2013" name="Genome Announc.">
        <title>Draft genome sequence of the ascomycete Phaeoacremonium aleophilum strain UCR-PA7, a causal agent of the esca disease complex in grapevines.</title>
        <authorList>
            <person name="Blanco-Ulate B."/>
            <person name="Rolshausen P."/>
            <person name="Cantu D."/>
        </authorList>
    </citation>
    <scope>NUCLEOTIDE SEQUENCE [LARGE SCALE GENOMIC DNA]</scope>
    <source>
        <strain evidence="10">UCR-PA7</strain>
    </source>
</reference>
<organism evidence="9 10">
    <name type="scientific">Phaeoacremonium minimum (strain UCR-PA7)</name>
    <name type="common">Esca disease fungus</name>
    <name type="synonym">Togninia minima</name>
    <dbReference type="NCBI Taxonomy" id="1286976"/>
    <lineage>
        <taxon>Eukaryota</taxon>
        <taxon>Fungi</taxon>
        <taxon>Dikarya</taxon>
        <taxon>Ascomycota</taxon>
        <taxon>Pezizomycotina</taxon>
        <taxon>Sordariomycetes</taxon>
        <taxon>Sordariomycetidae</taxon>
        <taxon>Togniniales</taxon>
        <taxon>Togniniaceae</taxon>
        <taxon>Phaeoacremonium</taxon>
    </lineage>
</organism>
<dbReference type="RefSeq" id="XP_007915016.1">
    <property type="nucleotide sequence ID" value="XM_007916825.1"/>
</dbReference>
<evidence type="ECO:0000259" key="8">
    <source>
        <dbReference type="Pfam" id="PF00155"/>
    </source>
</evidence>
<dbReference type="GO" id="GO:0005829">
    <property type="term" value="C:cytosol"/>
    <property type="evidence" value="ECO:0007669"/>
    <property type="project" value="TreeGrafter"/>
</dbReference>
<dbReference type="HOGENOM" id="CLU_032440_1_2_1"/>
<evidence type="ECO:0000256" key="3">
    <source>
        <dbReference type="ARBA" id="ARBA00011738"/>
    </source>
</evidence>
<evidence type="ECO:0000256" key="1">
    <source>
        <dbReference type="ARBA" id="ARBA00001933"/>
    </source>
</evidence>
<dbReference type="InterPro" id="IPR015422">
    <property type="entry name" value="PyrdxlP-dep_Trfase_small"/>
</dbReference>
<evidence type="ECO:0000256" key="7">
    <source>
        <dbReference type="RuleBase" id="RU000480"/>
    </source>
</evidence>
<accession>R8BLF6</accession>
<dbReference type="PRINTS" id="PR00799">
    <property type="entry name" value="TRANSAMINASE"/>
</dbReference>
<dbReference type="AlphaFoldDB" id="R8BLF6"/>
<dbReference type="PANTHER" id="PTHR11879:SF55">
    <property type="entry name" value="GLUTAMATE OXALOACETATE TRANSAMINASE 1, ISOFORM B"/>
    <property type="match status" value="1"/>
</dbReference>
<evidence type="ECO:0000313" key="10">
    <source>
        <dbReference type="Proteomes" id="UP000014074"/>
    </source>
</evidence>
<dbReference type="Gene3D" id="3.90.1150.10">
    <property type="entry name" value="Aspartate Aminotransferase, domain 1"/>
    <property type="match status" value="1"/>
</dbReference>
<dbReference type="GO" id="GO:0030170">
    <property type="term" value="F:pyridoxal phosphate binding"/>
    <property type="evidence" value="ECO:0007669"/>
    <property type="project" value="InterPro"/>
</dbReference>
<dbReference type="GO" id="GO:0006532">
    <property type="term" value="P:aspartate biosynthetic process"/>
    <property type="evidence" value="ECO:0007669"/>
    <property type="project" value="TreeGrafter"/>
</dbReference>
<dbReference type="EC" id="2.6.1.1" evidence="7"/>
<dbReference type="PROSITE" id="PS00105">
    <property type="entry name" value="AA_TRANSFER_CLASS_1"/>
    <property type="match status" value="1"/>
</dbReference>
<dbReference type="GO" id="GO:0004069">
    <property type="term" value="F:L-aspartate:2-oxoglutarate aminotransferase activity"/>
    <property type="evidence" value="ECO:0007669"/>
    <property type="project" value="UniProtKB-EC"/>
</dbReference>
<dbReference type="EMBL" id="KB933101">
    <property type="protein sequence ID" value="EOO00193.1"/>
    <property type="molecule type" value="Genomic_DNA"/>
</dbReference>
<evidence type="ECO:0000256" key="6">
    <source>
        <dbReference type="ARBA" id="ARBA00022898"/>
    </source>
</evidence>
<dbReference type="eggNOG" id="KOG1412">
    <property type="taxonomic scope" value="Eukaryota"/>
</dbReference>